<sequence length="108" mass="12407">MNCLNAIKCRPDTVEKRLSAIAKLGERLSGFEKDIKCMCLALETHIKGVEKRIDRPEHATEGAGITAAKVTSRAEHLEKERDNFRDDMVYLKSQSTRNKPYFYWCNES</sequence>
<evidence type="ECO:0000313" key="2">
    <source>
        <dbReference type="EMBL" id="KAH3832396.1"/>
    </source>
</evidence>
<dbReference type="EMBL" id="JAIWYP010000004">
    <property type="protein sequence ID" value="KAH3832396.1"/>
    <property type="molecule type" value="Genomic_DNA"/>
</dbReference>
<reference evidence="2" key="1">
    <citation type="journal article" date="2019" name="bioRxiv">
        <title>The Genome of the Zebra Mussel, Dreissena polymorpha: A Resource for Invasive Species Research.</title>
        <authorList>
            <person name="McCartney M.A."/>
            <person name="Auch B."/>
            <person name="Kono T."/>
            <person name="Mallez S."/>
            <person name="Zhang Y."/>
            <person name="Obille A."/>
            <person name="Becker A."/>
            <person name="Abrahante J.E."/>
            <person name="Garbe J."/>
            <person name="Badalamenti J.P."/>
            <person name="Herman A."/>
            <person name="Mangelson H."/>
            <person name="Liachko I."/>
            <person name="Sullivan S."/>
            <person name="Sone E.D."/>
            <person name="Koren S."/>
            <person name="Silverstein K.A.T."/>
            <person name="Beckman K.B."/>
            <person name="Gohl D.M."/>
        </authorList>
    </citation>
    <scope>NUCLEOTIDE SEQUENCE</scope>
    <source>
        <strain evidence="2">Duluth1</strain>
        <tissue evidence="2">Whole animal</tissue>
    </source>
</reference>
<organism evidence="2 3">
    <name type="scientific">Dreissena polymorpha</name>
    <name type="common">Zebra mussel</name>
    <name type="synonym">Mytilus polymorpha</name>
    <dbReference type="NCBI Taxonomy" id="45954"/>
    <lineage>
        <taxon>Eukaryota</taxon>
        <taxon>Metazoa</taxon>
        <taxon>Spiralia</taxon>
        <taxon>Lophotrochozoa</taxon>
        <taxon>Mollusca</taxon>
        <taxon>Bivalvia</taxon>
        <taxon>Autobranchia</taxon>
        <taxon>Heteroconchia</taxon>
        <taxon>Euheterodonta</taxon>
        <taxon>Imparidentia</taxon>
        <taxon>Neoheterodontei</taxon>
        <taxon>Myida</taxon>
        <taxon>Dreissenoidea</taxon>
        <taxon>Dreissenidae</taxon>
        <taxon>Dreissena</taxon>
    </lineage>
</organism>
<protein>
    <submittedName>
        <fullName evidence="2">Uncharacterized protein</fullName>
    </submittedName>
</protein>
<proteinExistence type="predicted"/>
<reference evidence="2" key="2">
    <citation type="submission" date="2020-11" db="EMBL/GenBank/DDBJ databases">
        <authorList>
            <person name="McCartney M.A."/>
            <person name="Auch B."/>
            <person name="Kono T."/>
            <person name="Mallez S."/>
            <person name="Becker A."/>
            <person name="Gohl D.M."/>
            <person name="Silverstein K.A.T."/>
            <person name="Koren S."/>
            <person name="Bechman K.B."/>
            <person name="Herman A."/>
            <person name="Abrahante J.E."/>
            <person name="Garbe J."/>
        </authorList>
    </citation>
    <scope>NUCLEOTIDE SEQUENCE</scope>
    <source>
        <strain evidence="2">Duluth1</strain>
        <tissue evidence="2">Whole animal</tissue>
    </source>
</reference>
<dbReference type="AlphaFoldDB" id="A0A9D4QI07"/>
<keyword evidence="1" id="KW-0175">Coiled coil</keyword>
<accession>A0A9D4QI07</accession>
<comment type="caution">
    <text evidence="2">The sequence shown here is derived from an EMBL/GenBank/DDBJ whole genome shotgun (WGS) entry which is preliminary data.</text>
</comment>
<feature type="coiled-coil region" evidence="1">
    <location>
        <begin position="67"/>
        <end position="94"/>
    </location>
</feature>
<evidence type="ECO:0000256" key="1">
    <source>
        <dbReference type="SAM" id="Coils"/>
    </source>
</evidence>
<evidence type="ECO:0000313" key="3">
    <source>
        <dbReference type="Proteomes" id="UP000828390"/>
    </source>
</evidence>
<name>A0A9D4QI07_DREPO</name>
<dbReference type="Proteomes" id="UP000828390">
    <property type="component" value="Unassembled WGS sequence"/>
</dbReference>
<keyword evidence="3" id="KW-1185">Reference proteome</keyword>
<gene>
    <name evidence="2" type="ORF">DPMN_105681</name>
</gene>